<keyword evidence="2" id="KW-1185">Reference proteome</keyword>
<organism evidence="1 2">
    <name type="scientific">Pyronema omphalodes (strain CBS 100304)</name>
    <name type="common">Pyronema confluens</name>
    <dbReference type="NCBI Taxonomy" id="1076935"/>
    <lineage>
        <taxon>Eukaryota</taxon>
        <taxon>Fungi</taxon>
        <taxon>Dikarya</taxon>
        <taxon>Ascomycota</taxon>
        <taxon>Pezizomycotina</taxon>
        <taxon>Pezizomycetes</taxon>
        <taxon>Pezizales</taxon>
        <taxon>Pyronemataceae</taxon>
        <taxon>Pyronema</taxon>
    </lineage>
</organism>
<reference evidence="1 2" key="1">
    <citation type="journal article" date="2013" name="PLoS Genet.">
        <title>The genome and development-dependent transcriptomes of Pyronema confluens: a window into fungal evolution.</title>
        <authorList>
            <person name="Traeger S."/>
            <person name="Altegoer F."/>
            <person name="Freitag M."/>
            <person name="Gabaldon T."/>
            <person name="Kempken F."/>
            <person name="Kumar A."/>
            <person name="Marcet-Houben M."/>
            <person name="Poggeler S."/>
            <person name="Stajich J.E."/>
            <person name="Nowrousian M."/>
        </authorList>
    </citation>
    <scope>NUCLEOTIDE SEQUENCE [LARGE SCALE GENOMIC DNA]</scope>
    <source>
        <strain evidence="2">CBS 100304</strain>
        <tissue evidence="1">Vegetative mycelium</tissue>
    </source>
</reference>
<protein>
    <submittedName>
        <fullName evidence="1">Uncharacterized protein</fullName>
    </submittedName>
</protein>
<sequence length="35" mass="3978">MVRVGNFAVVVVVVTVSGETIMDDEISLWWLKIRD</sequence>
<name>U4LTZ6_PYROM</name>
<evidence type="ECO:0000313" key="1">
    <source>
        <dbReference type="EMBL" id="CCX31226.1"/>
    </source>
</evidence>
<gene>
    <name evidence="1" type="ORF">PCON_10357</name>
</gene>
<evidence type="ECO:0000313" key="2">
    <source>
        <dbReference type="Proteomes" id="UP000018144"/>
    </source>
</evidence>
<dbReference type="AlphaFoldDB" id="U4LTZ6"/>
<accession>U4LTZ6</accession>
<dbReference type="Proteomes" id="UP000018144">
    <property type="component" value="Unassembled WGS sequence"/>
</dbReference>
<dbReference type="EMBL" id="HF935560">
    <property type="protein sequence ID" value="CCX31226.1"/>
    <property type="molecule type" value="Genomic_DNA"/>
</dbReference>
<proteinExistence type="predicted"/>